<dbReference type="Proteomes" id="UP001057753">
    <property type="component" value="Unassembled WGS sequence"/>
</dbReference>
<accession>A0A9Q4FZ53</accession>
<protein>
    <submittedName>
        <fullName evidence="2">Spore cortex biosynthesis protein YabQ</fullName>
    </submittedName>
</protein>
<reference evidence="2" key="1">
    <citation type="submission" date="2020-06" db="EMBL/GenBank/DDBJ databases">
        <title>Insight into the genomes of haloalkaliphilic bacilli from Kenyan soda lakes.</title>
        <authorList>
            <person name="Mwirichia R."/>
            <person name="Villamizar G.C."/>
            <person name="Poehlein A."/>
            <person name="Mugweru J."/>
            <person name="Kipnyargis A."/>
            <person name="Kiplimo D."/>
            <person name="Orwa P."/>
            <person name="Daniel R."/>
        </authorList>
    </citation>
    <scope>NUCLEOTIDE SEQUENCE</scope>
    <source>
        <strain evidence="2">B1096_S55</strain>
    </source>
</reference>
<evidence type="ECO:0000313" key="2">
    <source>
        <dbReference type="EMBL" id="MCR6098400.1"/>
    </source>
</evidence>
<evidence type="ECO:0000256" key="1">
    <source>
        <dbReference type="SAM" id="Phobius"/>
    </source>
</evidence>
<dbReference type="EMBL" id="JABXYM010000001">
    <property type="protein sequence ID" value="MCR6098400.1"/>
    <property type="molecule type" value="Genomic_DNA"/>
</dbReference>
<dbReference type="AlphaFoldDB" id="A0A9Q4FZ53"/>
<evidence type="ECO:0000313" key="3">
    <source>
        <dbReference type="Proteomes" id="UP001057753"/>
    </source>
</evidence>
<gene>
    <name evidence="2" type="primary">yabQ</name>
    <name evidence="2" type="ORF">HXA33_17940</name>
</gene>
<dbReference type="Pfam" id="PF09578">
    <property type="entry name" value="Spore_YabQ"/>
    <property type="match status" value="1"/>
</dbReference>
<dbReference type="InterPro" id="IPR019074">
    <property type="entry name" value="YabQ"/>
</dbReference>
<keyword evidence="3" id="KW-1185">Reference proteome</keyword>
<dbReference type="NCBIfam" id="TIGR02893">
    <property type="entry name" value="spore_yabQ"/>
    <property type="match status" value="1"/>
</dbReference>
<comment type="caution">
    <text evidence="2">The sequence shown here is derived from an EMBL/GenBank/DDBJ whole genome shotgun (WGS) entry which is preliminary data.</text>
</comment>
<sequence>MTLDIQMVSMVSSVATGIWLGASFDTYERISGKRHMFKWTRIMNDFLFWVAQALLYFILLLNINNGEVRVYLLLSIILGYAVYRAIFEGVYRRVLERVLKVIHAVYMFLVHLTYVIFINPIKGLLKLLLRLGMIVLITIWGLVSFVFKWTLRPIIFLGQFIDNKLGHPFLKQRKAVLLLIKRLLIFFHIKKK</sequence>
<feature type="transmembrane region" description="Helical" evidence="1">
    <location>
        <begin position="98"/>
        <end position="121"/>
    </location>
</feature>
<keyword evidence="1" id="KW-1133">Transmembrane helix</keyword>
<keyword evidence="1" id="KW-0472">Membrane</keyword>
<feature type="transmembrane region" description="Helical" evidence="1">
    <location>
        <begin position="127"/>
        <end position="147"/>
    </location>
</feature>
<dbReference type="RefSeq" id="WP_257822711.1">
    <property type="nucleotide sequence ID" value="NZ_JABXYM010000001.1"/>
</dbReference>
<feature type="transmembrane region" description="Helical" evidence="1">
    <location>
        <begin position="46"/>
        <end position="63"/>
    </location>
</feature>
<keyword evidence="1" id="KW-0812">Transmembrane</keyword>
<proteinExistence type="predicted"/>
<organism evidence="2 3">
    <name type="scientific">Salipaludibacillus agaradhaerens</name>
    <name type="common">Bacillus agaradhaerens</name>
    <dbReference type="NCBI Taxonomy" id="76935"/>
    <lineage>
        <taxon>Bacteria</taxon>
        <taxon>Bacillati</taxon>
        <taxon>Bacillota</taxon>
        <taxon>Bacilli</taxon>
        <taxon>Bacillales</taxon>
        <taxon>Bacillaceae</taxon>
    </lineage>
</organism>
<name>A0A9Q4FZ53_SALAG</name>
<feature type="transmembrane region" description="Helical" evidence="1">
    <location>
        <begin position="69"/>
        <end position="86"/>
    </location>
</feature>